<accession>A0AAN9LS86</accession>
<dbReference type="EMBL" id="JAYMYQ010000004">
    <property type="protein sequence ID" value="KAK7339459.1"/>
    <property type="molecule type" value="Genomic_DNA"/>
</dbReference>
<evidence type="ECO:0000313" key="2">
    <source>
        <dbReference type="Proteomes" id="UP001367508"/>
    </source>
</evidence>
<reference evidence="1 2" key="1">
    <citation type="submission" date="2024-01" db="EMBL/GenBank/DDBJ databases">
        <title>The genomes of 5 underutilized Papilionoideae crops provide insights into root nodulation and disease resistanc.</title>
        <authorList>
            <person name="Jiang F."/>
        </authorList>
    </citation>
    <scope>NUCLEOTIDE SEQUENCE [LARGE SCALE GENOMIC DNA]</scope>
    <source>
        <strain evidence="1">LVBAO_FW01</strain>
        <tissue evidence="1">Leaves</tissue>
    </source>
</reference>
<name>A0AAN9LS86_CANGL</name>
<dbReference type="AlphaFoldDB" id="A0AAN9LS86"/>
<comment type="caution">
    <text evidence="1">The sequence shown here is derived from an EMBL/GenBank/DDBJ whole genome shotgun (WGS) entry which is preliminary data.</text>
</comment>
<gene>
    <name evidence="1" type="ORF">VNO77_20129</name>
</gene>
<proteinExistence type="predicted"/>
<sequence>MSGATTKLRLAASINDNHSPFVISLSVEFEIKCAIFKIHIHFVSQAEYKDLGQMRTFPQLITNRSGRQIQTMPIAHSILLLEFLTESRNVALVLSQHTN</sequence>
<protein>
    <submittedName>
        <fullName evidence="1">Uncharacterized protein</fullName>
    </submittedName>
</protein>
<organism evidence="1 2">
    <name type="scientific">Canavalia gladiata</name>
    <name type="common">Sword bean</name>
    <name type="synonym">Dolichos gladiatus</name>
    <dbReference type="NCBI Taxonomy" id="3824"/>
    <lineage>
        <taxon>Eukaryota</taxon>
        <taxon>Viridiplantae</taxon>
        <taxon>Streptophyta</taxon>
        <taxon>Embryophyta</taxon>
        <taxon>Tracheophyta</taxon>
        <taxon>Spermatophyta</taxon>
        <taxon>Magnoliopsida</taxon>
        <taxon>eudicotyledons</taxon>
        <taxon>Gunneridae</taxon>
        <taxon>Pentapetalae</taxon>
        <taxon>rosids</taxon>
        <taxon>fabids</taxon>
        <taxon>Fabales</taxon>
        <taxon>Fabaceae</taxon>
        <taxon>Papilionoideae</taxon>
        <taxon>50 kb inversion clade</taxon>
        <taxon>NPAAA clade</taxon>
        <taxon>indigoferoid/millettioid clade</taxon>
        <taxon>Phaseoleae</taxon>
        <taxon>Canavalia</taxon>
    </lineage>
</organism>
<keyword evidence="2" id="KW-1185">Reference proteome</keyword>
<evidence type="ECO:0000313" key="1">
    <source>
        <dbReference type="EMBL" id="KAK7339459.1"/>
    </source>
</evidence>
<dbReference type="Proteomes" id="UP001367508">
    <property type="component" value="Unassembled WGS sequence"/>
</dbReference>